<evidence type="ECO:0000313" key="2">
    <source>
        <dbReference type="Proteomes" id="UP001215280"/>
    </source>
</evidence>
<proteinExistence type="predicted"/>
<organism evidence="1 2">
    <name type="scientific">Mycena maculata</name>
    <dbReference type="NCBI Taxonomy" id="230809"/>
    <lineage>
        <taxon>Eukaryota</taxon>
        <taxon>Fungi</taxon>
        <taxon>Dikarya</taxon>
        <taxon>Basidiomycota</taxon>
        <taxon>Agaricomycotina</taxon>
        <taxon>Agaricomycetes</taxon>
        <taxon>Agaricomycetidae</taxon>
        <taxon>Agaricales</taxon>
        <taxon>Marasmiineae</taxon>
        <taxon>Mycenaceae</taxon>
        <taxon>Mycena</taxon>
    </lineage>
</organism>
<dbReference type="Proteomes" id="UP001215280">
    <property type="component" value="Unassembled WGS sequence"/>
</dbReference>
<gene>
    <name evidence="1" type="ORF">DFH07DRAFT_697431</name>
</gene>
<feature type="non-terminal residue" evidence="1">
    <location>
        <position position="1"/>
    </location>
</feature>
<dbReference type="PANTHER" id="PTHR33977">
    <property type="entry name" value="ZINC ION BINDING PROTEIN"/>
    <property type="match status" value="1"/>
</dbReference>
<keyword evidence="2" id="KW-1185">Reference proteome</keyword>
<dbReference type="AlphaFoldDB" id="A0AAD7N8B3"/>
<evidence type="ECO:0008006" key="3">
    <source>
        <dbReference type="Google" id="ProtNLM"/>
    </source>
</evidence>
<accession>A0AAD7N8B3</accession>
<comment type="caution">
    <text evidence="1">The sequence shown here is derived from an EMBL/GenBank/DDBJ whole genome shotgun (WGS) entry which is preliminary data.</text>
</comment>
<reference evidence="1" key="1">
    <citation type="submission" date="2023-03" db="EMBL/GenBank/DDBJ databases">
        <title>Massive genome expansion in bonnet fungi (Mycena s.s.) driven by repeated elements and novel gene families across ecological guilds.</title>
        <authorList>
            <consortium name="Lawrence Berkeley National Laboratory"/>
            <person name="Harder C.B."/>
            <person name="Miyauchi S."/>
            <person name="Viragh M."/>
            <person name="Kuo A."/>
            <person name="Thoen E."/>
            <person name="Andreopoulos B."/>
            <person name="Lu D."/>
            <person name="Skrede I."/>
            <person name="Drula E."/>
            <person name="Henrissat B."/>
            <person name="Morin E."/>
            <person name="Kohler A."/>
            <person name="Barry K."/>
            <person name="LaButti K."/>
            <person name="Morin E."/>
            <person name="Salamov A."/>
            <person name="Lipzen A."/>
            <person name="Mereny Z."/>
            <person name="Hegedus B."/>
            <person name="Baldrian P."/>
            <person name="Stursova M."/>
            <person name="Weitz H."/>
            <person name="Taylor A."/>
            <person name="Grigoriev I.V."/>
            <person name="Nagy L.G."/>
            <person name="Martin F."/>
            <person name="Kauserud H."/>
        </authorList>
    </citation>
    <scope>NUCLEOTIDE SEQUENCE</scope>
    <source>
        <strain evidence="1">CBHHK188m</strain>
    </source>
</reference>
<dbReference type="EMBL" id="JARJLG010000088">
    <property type="protein sequence ID" value="KAJ7748749.1"/>
    <property type="molecule type" value="Genomic_DNA"/>
</dbReference>
<evidence type="ECO:0000313" key="1">
    <source>
        <dbReference type="EMBL" id="KAJ7748749.1"/>
    </source>
</evidence>
<feature type="non-terminal residue" evidence="1">
    <location>
        <position position="266"/>
    </location>
</feature>
<protein>
    <recommendedName>
        <fullName evidence="3">SWIM-type domain-containing protein</fullName>
    </recommendedName>
</protein>
<name>A0AAD7N8B3_9AGAR</name>
<sequence>LIASNGKAETIDYHLKHLRRLNPHIIPNKFMSDNDSAQLGRIRFPYPLSDLFLCWWHVLHAWQRHFVISHYPELWEKLKNWIRITDEAQFWRSWEEIKELAPDSVIEYLQKNYLTPETLQMWSAVYRKGRTVFELCDTNMLVEAWHHILKTFHMDGKHNRRVDQLIHMLLNVTLPHYIANHRAQQFGFNGPDLVLKARNSIHKQAAKITLDMIEEIEPERRFVVKSQSTPGLLYTVDLKTYTCTLCPSFPAISFCKHVCAIENHFP</sequence>
<dbReference type="PANTHER" id="PTHR33977:SF1">
    <property type="entry name" value="ZINC ION BINDING PROTEIN"/>
    <property type="match status" value="1"/>
</dbReference>